<keyword evidence="3" id="KW-1185">Reference proteome</keyword>
<evidence type="ECO:0000256" key="1">
    <source>
        <dbReference type="SAM" id="MobiDB-lite"/>
    </source>
</evidence>
<feature type="compositionally biased region" description="Basic and acidic residues" evidence="1">
    <location>
        <begin position="437"/>
        <end position="446"/>
    </location>
</feature>
<comment type="caution">
    <text evidence="2">The sequence shown here is derived from an EMBL/GenBank/DDBJ whole genome shotgun (WGS) entry which is preliminary data.</text>
</comment>
<feature type="region of interest" description="Disordered" evidence="1">
    <location>
        <begin position="117"/>
        <end position="184"/>
    </location>
</feature>
<name>A0ABQ6MZ95_9STRA</name>
<reference evidence="2 3" key="1">
    <citation type="journal article" date="2023" name="Commun. Biol.">
        <title>Genome analysis of Parmales, the sister group of diatoms, reveals the evolutionary specialization of diatoms from phago-mixotrophs to photoautotrophs.</title>
        <authorList>
            <person name="Ban H."/>
            <person name="Sato S."/>
            <person name="Yoshikawa S."/>
            <person name="Yamada K."/>
            <person name="Nakamura Y."/>
            <person name="Ichinomiya M."/>
            <person name="Sato N."/>
            <person name="Blanc-Mathieu R."/>
            <person name="Endo H."/>
            <person name="Kuwata A."/>
            <person name="Ogata H."/>
        </authorList>
    </citation>
    <scope>NUCLEOTIDE SEQUENCE [LARGE SCALE GENOMIC DNA]</scope>
</reference>
<feature type="compositionally biased region" description="Basic and acidic residues" evidence="1">
    <location>
        <begin position="387"/>
        <end position="403"/>
    </location>
</feature>
<gene>
    <name evidence="2" type="ORF">TeGR_g6415</name>
</gene>
<sequence length="446" mass="50110">MNEISIVRTTARDMANMMELDRSNVVDYAELVVRDFLQAKGYFGALEALTEDVAAAKAERLGEGESKPESGDEIASWYIVNQHLGLPSLLHANKTKGDQQFSSVIEVLVDHMAIQSQQDTSPAPWVRPSTSPAFKFPLKASKTNNQVSSPPSSPDAGRTKPRPKSSQALQRPKNSNTVGSPQPTIKRQLKTLTQQNGPKISNQNWIPDEVRKQMVRRDMAVAKLNIENTVARSKAAASEKNKHKLNPLETSKSREKFGIERKVSCGLCCTVFLPVNLCLAVPLKAVLDIRDSWGDKFDPNFVEKQLVPQMSPRGTSTKMAKVNPNLRKAPLCYDKVRVCAFCAQLFQRQQDSYRPSYEAKAKERLRKEEEEDLAARKAYWDPLTTTENEKRAEMEAMRRRLEGGGEESGEEEEEEEVGVNVKMARKSLMRTNSMGRMVRDTRQKSP</sequence>
<organism evidence="2 3">
    <name type="scientific">Tetraparma gracilis</name>
    <dbReference type="NCBI Taxonomy" id="2962635"/>
    <lineage>
        <taxon>Eukaryota</taxon>
        <taxon>Sar</taxon>
        <taxon>Stramenopiles</taxon>
        <taxon>Ochrophyta</taxon>
        <taxon>Bolidophyceae</taxon>
        <taxon>Parmales</taxon>
        <taxon>Triparmaceae</taxon>
        <taxon>Tetraparma</taxon>
    </lineage>
</organism>
<accession>A0ABQ6MZ95</accession>
<protein>
    <submittedName>
        <fullName evidence="2">Uncharacterized protein</fullName>
    </submittedName>
</protein>
<feature type="compositionally biased region" description="Polar residues" evidence="1">
    <location>
        <begin position="164"/>
        <end position="184"/>
    </location>
</feature>
<feature type="compositionally biased region" description="Acidic residues" evidence="1">
    <location>
        <begin position="404"/>
        <end position="417"/>
    </location>
</feature>
<evidence type="ECO:0000313" key="2">
    <source>
        <dbReference type="EMBL" id="GMI36268.1"/>
    </source>
</evidence>
<dbReference type="Proteomes" id="UP001165060">
    <property type="component" value="Unassembled WGS sequence"/>
</dbReference>
<dbReference type="EMBL" id="BRYB01003416">
    <property type="protein sequence ID" value="GMI36268.1"/>
    <property type="molecule type" value="Genomic_DNA"/>
</dbReference>
<evidence type="ECO:0000313" key="3">
    <source>
        <dbReference type="Proteomes" id="UP001165060"/>
    </source>
</evidence>
<feature type="compositionally biased region" description="Polar residues" evidence="1">
    <location>
        <begin position="141"/>
        <end position="150"/>
    </location>
</feature>
<proteinExistence type="predicted"/>
<feature type="region of interest" description="Disordered" evidence="1">
    <location>
        <begin position="377"/>
        <end position="446"/>
    </location>
</feature>